<keyword evidence="3" id="KW-1185">Reference proteome</keyword>
<accession>W0RV62</accession>
<feature type="region of interest" description="Disordered" evidence="1">
    <location>
        <begin position="1"/>
        <end position="26"/>
    </location>
</feature>
<feature type="region of interest" description="Disordered" evidence="1">
    <location>
        <begin position="192"/>
        <end position="241"/>
    </location>
</feature>
<organism evidence="2 3">
    <name type="scientific">Gemmatirosa kalamazoonensis</name>
    <dbReference type="NCBI Taxonomy" id="861299"/>
    <lineage>
        <taxon>Bacteria</taxon>
        <taxon>Pseudomonadati</taxon>
        <taxon>Gemmatimonadota</taxon>
        <taxon>Gemmatimonadia</taxon>
        <taxon>Gemmatimonadales</taxon>
        <taxon>Gemmatimonadaceae</taxon>
        <taxon>Gemmatirosa</taxon>
    </lineage>
</organism>
<dbReference type="InParanoid" id="W0RV62"/>
<evidence type="ECO:0000313" key="3">
    <source>
        <dbReference type="Proteomes" id="UP000019151"/>
    </source>
</evidence>
<dbReference type="AlphaFoldDB" id="W0RV62"/>
<protein>
    <submittedName>
        <fullName evidence="2">Uncharacterized protein</fullName>
    </submittedName>
</protein>
<dbReference type="EMBL" id="CP007130">
    <property type="protein sequence ID" value="AHG93478.1"/>
    <property type="molecule type" value="Genomic_DNA"/>
</dbReference>
<evidence type="ECO:0000313" key="2">
    <source>
        <dbReference type="EMBL" id="AHG93478.1"/>
    </source>
</evidence>
<dbReference type="HOGENOM" id="CLU_926726_0_0_0"/>
<name>W0RV62_9BACT</name>
<evidence type="ECO:0000256" key="1">
    <source>
        <dbReference type="SAM" id="MobiDB-lite"/>
    </source>
</evidence>
<dbReference type="KEGG" id="gba:J421_5943"/>
<feature type="compositionally biased region" description="Polar residues" evidence="1">
    <location>
        <begin position="272"/>
        <end position="284"/>
    </location>
</feature>
<sequence length="300" mass="32576">MRALGRPEQRAGPATLACGTPHDQRRSSVVVAPTFDSASSWNTPPALQSFAWIFVEAGRRDEPPARDVEDVVHAVVRRGPPVEQQRAAILPREIGERPPVERDAADLANAMHAAIGDVQPDALSGRHRERVVASRGIRDDGVTRGAPRERRVGHRDVRELRAHVEPLGVRMSVRDRRLREADGSEQVGVESHGFMTTQPGAPLSRAGTPGTRRTPSNRRGLSSLIEPQVRGAGRVPWGSSGDEEDLEIFSIALGSPEYSPATSPHRCARRPSASSAVHSHSQGSAPRPPRLRVRQPYASS</sequence>
<feature type="region of interest" description="Disordered" evidence="1">
    <location>
        <begin position="255"/>
        <end position="300"/>
    </location>
</feature>
<proteinExistence type="predicted"/>
<dbReference type="Proteomes" id="UP000019151">
    <property type="component" value="Plasmid 2"/>
</dbReference>
<reference evidence="2 3" key="1">
    <citation type="journal article" date="2014" name="Genome Announc.">
        <title>Genome Sequence and Methylome of Soil Bacterium Gemmatirosa kalamazoonensis KBS708T, a Member of the Rarely Cultivated Gemmatimonadetes Phylum.</title>
        <authorList>
            <person name="Debruyn J.M."/>
            <person name="Radosevich M."/>
            <person name="Wommack K.E."/>
            <person name="Polson S.W."/>
            <person name="Hauser L.J."/>
            <person name="Fawaz M.N."/>
            <person name="Korlach J."/>
            <person name="Tsai Y.C."/>
        </authorList>
    </citation>
    <scope>NUCLEOTIDE SEQUENCE [LARGE SCALE GENOMIC DNA]</scope>
    <source>
        <strain evidence="2 3">KBS708</strain>
        <plasmid evidence="3">Plasmid 2</plasmid>
    </source>
</reference>
<geneLocation type="plasmid" evidence="2 3">
    <name>2</name>
</geneLocation>
<feature type="compositionally biased region" description="Polar residues" evidence="1">
    <location>
        <begin position="211"/>
        <end position="220"/>
    </location>
</feature>
<gene>
    <name evidence="2" type="ORF">J421_5943</name>
</gene>
<keyword evidence="2" id="KW-0614">Plasmid</keyword>